<evidence type="ECO:0000259" key="14">
    <source>
        <dbReference type="Pfam" id="PF00155"/>
    </source>
</evidence>
<dbReference type="InterPro" id="IPR015422">
    <property type="entry name" value="PyrdxlP-dep_Trfase_small"/>
</dbReference>
<dbReference type="InterPro" id="IPR050087">
    <property type="entry name" value="AON_synthase_class-II"/>
</dbReference>
<keyword evidence="8 12" id="KW-0663">Pyridoxal phosphate</keyword>
<evidence type="ECO:0000313" key="15">
    <source>
        <dbReference type="EMBL" id="SBW19696.1"/>
    </source>
</evidence>
<evidence type="ECO:0000256" key="10">
    <source>
        <dbReference type="ARBA" id="ARBA00033381"/>
    </source>
</evidence>
<dbReference type="Pfam" id="PF00155">
    <property type="entry name" value="Aminotran_1_2"/>
    <property type="match status" value="1"/>
</dbReference>
<evidence type="ECO:0000313" key="16">
    <source>
        <dbReference type="Proteomes" id="UP000199013"/>
    </source>
</evidence>
<organism evidence="15 16">
    <name type="scientific">Candidatus Protofrankia californiensis</name>
    <dbReference type="NCBI Taxonomy" id="1839754"/>
    <lineage>
        <taxon>Bacteria</taxon>
        <taxon>Bacillati</taxon>
        <taxon>Actinomycetota</taxon>
        <taxon>Actinomycetes</taxon>
        <taxon>Frankiales</taxon>
        <taxon>Frankiaceae</taxon>
        <taxon>Protofrankia</taxon>
    </lineage>
</organism>
<comment type="catalytic activity">
    <reaction evidence="11">
        <text>6-carboxyhexanoyl-[ACP] + L-alanine + H(+) = (8S)-8-amino-7-oxononanoate + holo-[ACP] + CO2</text>
        <dbReference type="Rhea" id="RHEA:42288"/>
        <dbReference type="Rhea" id="RHEA-COMP:9685"/>
        <dbReference type="Rhea" id="RHEA-COMP:9955"/>
        <dbReference type="ChEBI" id="CHEBI:15378"/>
        <dbReference type="ChEBI" id="CHEBI:16526"/>
        <dbReference type="ChEBI" id="CHEBI:57972"/>
        <dbReference type="ChEBI" id="CHEBI:64479"/>
        <dbReference type="ChEBI" id="CHEBI:78846"/>
        <dbReference type="ChEBI" id="CHEBI:149468"/>
        <dbReference type="EC" id="2.3.1.47"/>
    </reaction>
</comment>
<accession>A0A1C3NVS2</accession>
<evidence type="ECO:0000256" key="3">
    <source>
        <dbReference type="ARBA" id="ARBA00010008"/>
    </source>
</evidence>
<evidence type="ECO:0000256" key="7">
    <source>
        <dbReference type="ARBA" id="ARBA00022756"/>
    </source>
</evidence>
<dbReference type="InterPro" id="IPR004839">
    <property type="entry name" value="Aminotransferase_I/II_large"/>
</dbReference>
<dbReference type="GO" id="GO:0008710">
    <property type="term" value="F:8-amino-7-oxononanoate synthase activity"/>
    <property type="evidence" value="ECO:0007669"/>
    <property type="project" value="UniProtKB-EC"/>
</dbReference>
<dbReference type="SUPFAM" id="SSF53383">
    <property type="entry name" value="PLP-dependent transferases"/>
    <property type="match status" value="1"/>
</dbReference>
<evidence type="ECO:0000256" key="2">
    <source>
        <dbReference type="ARBA" id="ARBA00004746"/>
    </source>
</evidence>
<dbReference type="GO" id="GO:0030170">
    <property type="term" value="F:pyridoxal phosphate binding"/>
    <property type="evidence" value="ECO:0007669"/>
    <property type="project" value="InterPro"/>
</dbReference>
<reference evidence="16" key="1">
    <citation type="submission" date="2016-02" db="EMBL/GenBank/DDBJ databases">
        <authorList>
            <person name="Wibberg D."/>
        </authorList>
    </citation>
    <scope>NUCLEOTIDE SEQUENCE [LARGE SCALE GENOMIC DNA]</scope>
</reference>
<feature type="region of interest" description="Disordered" evidence="13">
    <location>
        <begin position="26"/>
        <end position="59"/>
    </location>
</feature>
<comment type="subunit">
    <text evidence="4">Homodimer.</text>
</comment>
<dbReference type="EC" id="2.3.1.47" evidence="5"/>
<evidence type="ECO:0000256" key="6">
    <source>
        <dbReference type="ARBA" id="ARBA00022679"/>
    </source>
</evidence>
<feature type="domain" description="Aminotransferase class I/classII large" evidence="14">
    <location>
        <begin position="53"/>
        <end position="387"/>
    </location>
</feature>
<name>A0A1C3NVS2_9ACTN</name>
<dbReference type="PANTHER" id="PTHR13693">
    <property type="entry name" value="CLASS II AMINOTRANSFERASE/8-AMINO-7-OXONONANOATE SYNTHASE"/>
    <property type="match status" value="1"/>
</dbReference>
<dbReference type="InterPro" id="IPR001917">
    <property type="entry name" value="Aminotrans_II_pyridoxalP_BS"/>
</dbReference>
<keyword evidence="6 15" id="KW-0808">Transferase</keyword>
<dbReference type="GO" id="GO:0009102">
    <property type="term" value="P:biotin biosynthetic process"/>
    <property type="evidence" value="ECO:0007669"/>
    <property type="project" value="UniProtKB-KW"/>
</dbReference>
<comment type="cofactor">
    <cofactor evidence="1 12">
        <name>pyridoxal 5'-phosphate</name>
        <dbReference type="ChEBI" id="CHEBI:597326"/>
    </cofactor>
</comment>
<dbReference type="EMBL" id="FLUV01000603">
    <property type="protein sequence ID" value="SBW19696.1"/>
    <property type="molecule type" value="Genomic_DNA"/>
</dbReference>
<comment type="similarity">
    <text evidence="3">Belongs to the class-II pyridoxal-phosphate-dependent aminotransferase family. BioF subfamily.</text>
</comment>
<dbReference type="AlphaFoldDB" id="A0A1C3NVS2"/>
<gene>
    <name evidence="15" type="ORF">FDG2_1475</name>
</gene>
<keyword evidence="16" id="KW-1185">Reference proteome</keyword>
<evidence type="ECO:0000256" key="5">
    <source>
        <dbReference type="ARBA" id="ARBA00013187"/>
    </source>
</evidence>
<keyword evidence="15" id="KW-0012">Acyltransferase</keyword>
<protein>
    <recommendedName>
        <fullName evidence="5">8-amino-7-oxononanoate synthase</fullName>
        <ecNumber evidence="5">2.3.1.47</ecNumber>
    </recommendedName>
    <alternativeName>
        <fullName evidence="9">7-keto-8-amino-pelargonic acid synthase</fullName>
    </alternativeName>
    <alternativeName>
        <fullName evidence="10">8-amino-7-ketopelargonate synthase</fullName>
    </alternativeName>
</protein>
<dbReference type="InterPro" id="IPR015424">
    <property type="entry name" value="PyrdxlP-dep_Trfase"/>
</dbReference>
<evidence type="ECO:0000256" key="13">
    <source>
        <dbReference type="SAM" id="MobiDB-lite"/>
    </source>
</evidence>
<evidence type="ECO:0000256" key="4">
    <source>
        <dbReference type="ARBA" id="ARBA00011738"/>
    </source>
</evidence>
<dbReference type="PANTHER" id="PTHR13693:SF100">
    <property type="entry name" value="8-AMINO-7-OXONONANOATE SYNTHASE"/>
    <property type="match status" value="1"/>
</dbReference>
<evidence type="ECO:0000256" key="1">
    <source>
        <dbReference type="ARBA" id="ARBA00001933"/>
    </source>
</evidence>
<evidence type="ECO:0000256" key="9">
    <source>
        <dbReference type="ARBA" id="ARBA00032610"/>
    </source>
</evidence>
<dbReference type="PROSITE" id="PS00599">
    <property type="entry name" value="AA_TRANSFER_CLASS_2"/>
    <property type="match status" value="1"/>
</dbReference>
<evidence type="ECO:0000256" key="12">
    <source>
        <dbReference type="RuleBase" id="RU003693"/>
    </source>
</evidence>
<evidence type="ECO:0000256" key="11">
    <source>
        <dbReference type="ARBA" id="ARBA00047715"/>
    </source>
</evidence>
<comment type="pathway">
    <text evidence="2">Cofactor biosynthesis; biotin biosynthesis.</text>
</comment>
<dbReference type="Gene3D" id="3.40.640.10">
    <property type="entry name" value="Type I PLP-dependent aspartate aminotransferase-like (Major domain)"/>
    <property type="match status" value="1"/>
</dbReference>
<keyword evidence="7" id="KW-0093">Biotin biosynthesis</keyword>
<dbReference type="Proteomes" id="UP000199013">
    <property type="component" value="Unassembled WGS sequence"/>
</dbReference>
<proteinExistence type="inferred from homology"/>
<dbReference type="InterPro" id="IPR015421">
    <property type="entry name" value="PyrdxlP-dep_Trfase_major"/>
</dbReference>
<sequence length="407" mass="41659">MHPRTTDVVGNPLGWLDSHARRREEAGLRRVVRPRTPDGRTPGNPPHEDPAHPLDLASNDYLGLSRHPEVIEGGVRALRTWGAGSTGSRLVTGTTTLHGDLENALAHHTGFASALVFASGYAANLGVLTALTGPDDLIVSDERNHASLVDACRLSRARVLVIPHADVEAVDNALAERSWQHAVVVTDSVFSADGDLAPLAALHAVTRAHGALLVVDEAHSLGVVGPGGRGALADVGLAGEPDVIATVTLSKALGSQGGAVLGPPAVRAHLIDTARTFIFDTGLAPACAGAALAAVEILTSTPDLADDVRRHARRLAALTGAPRPAGAVVSVVLGEPERAVQAAEICRAHGVAVGCFRPPTVPPGTSRLRVAARADLTETDLAQAAGAFAAALGTLPPGVPGPPGTPR</sequence>
<evidence type="ECO:0000256" key="8">
    <source>
        <dbReference type="ARBA" id="ARBA00022898"/>
    </source>
</evidence>
<dbReference type="Gene3D" id="3.90.1150.10">
    <property type="entry name" value="Aspartate Aminotransferase, domain 1"/>
    <property type="match status" value="1"/>
</dbReference>